<dbReference type="Pfam" id="PF00534">
    <property type="entry name" value="Glycos_transf_1"/>
    <property type="match status" value="1"/>
</dbReference>
<keyword evidence="2" id="KW-0328">Glycosyltransferase</keyword>
<evidence type="ECO:0000313" key="2">
    <source>
        <dbReference type="EMBL" id="EEG92509.1"/>
    </source>
</evidence>
<dbReference type="InterPro" id="IPR001296">
    <property type="entry name" value="Glyco_trans_1"/>
</dbReference>
<dbReference type="PANTHER" id="PTHR12526">
    <property type="entry name" value="GLYCOSYLTRANSFERASE"/>
    <property type="match status" value="1"/>
</dbReference>
<evidence type="ECO:0000259" key="1">
    <source>
        <dbReference type="Pfam" id="PF00534"/>
    </source>
</evidence>
<sequence>MPEMASMKRIELGIPNNAFHIVTAAELNKNKNQKIIIEAIAVENKKDIYYTICGNGPDEDELRKLIHEKKLEKQVQLIGFRTDMNEILQTADVFAFPSIREGLGIAAIEALACGVPLIVADNRGTREYLQNDKNGLICEAFDQDAFVTAIDKVYSNVEYRKKLADYCRESVIQFSTEETVRTMERIYSTMDKRIS</sequence>
<gene>
    <name evidence="2" type="ORF">ROSEINA2194_03662</name>
</gene>
<dbReference type="CAZy" id="GT4">
    <property type="family name" value="Glycosyltransferase Family 4"/>
</dbReference>
<reference evidence="2 3" key="1">
    <citation type="submission" date="2009-02" db="EMBL/GenBank/DDBJ databases">
        <authorList>
            <person name="Fulton L."/>
            <person name="Clifton S."/>
            <person name="Fulton B."/>
            <person name="Xu J."/>
            <person name="Minx P."/>
            <person name="Pepin K.H."/>
            <person name="Johnson M."/>
            <person name="Bhonagiri V."/>
            <person name="Nash W.E."/>
            <person name="Mardis E.R."/>
            <person name="Wilson R.K."/>
        </authorList>
    </citation>
    <scope>NUCLEOTIDE SEQUENCE [LARGE SCALE GENOMIC DNA]</scope>
    <source>
        <strain evidence="2 3">DSM 16841</strain>
    </source>
</reference>
<reference evidence="2 3" key="2">
    <citation type="submission" date="2009-03" db="EMBL/GenBank/DDBJ databases">
        <title>Draft genome sequence of Roseburia inulinivorans (DSM 16841).</title>
        <authorList>
            <person name="Sudarsanam P."/>
            <person name="Ley R."/>
            <person name="Guruge J."/>
            <person name="Turnbaugh P.J."/>
            <person name="Mahowald M."/>
            <person name="Liep D."/>
            <person name="Gordon J."/>
        </authorList>
    </citation>
    <scope>NUCLEOTIDE SEQUENCE [LARGE SCALE GENOMIC DNA]</scope>
    <source>
        <strain evidence="2 3">DSM 16841</strain>
    </source>
</reference>
<comment type="caution">
    <text evidence="2">The sequence shown here is derived from an EMBL/GenBank/DDBJ whole genome shotgun (WGS) entry which is preliminary data.</text>
</comment>
<organism evidence="2 3">
    <name type="scientific">Roseburia inulinivorans DSM 16841</name>
    <dbReference type="NCBI Taxonomy" id="622312"/>
    <lineage>
        <taxon>Bacteria</taxon>
        <taxon>Bacillati</taxon>
        <taxon>Bacillota</taxon>
        <taxon>Clostridia</taxon>
        <taxon>Lachnospirales</taxon>
        <taxon>Lachnospiraceae</taxon>
        <taxon>Roseburia</taxon>
    </lineage>
</organism>
<dbReference type="Proteomes" id="UP000003561">
    <property type="component" value="Unassembled WGS sequence"/>
</dbReference>
<keyword evidence="2" id="KW-0808">Transferase</keyword>
<dbReference type="eggNOG" id="COG0438">
    <property type="taxonomic scope" value="Bacteria"/>
</dbReference>
<name>C0FY23_9FIRM</name>
<dbReference type="EC" id="2.4.-.-" evidence="2"/>
<evidence type="ECO:0000313" key="3">
    <source>
        <dbReference type="Proteomes" id="UP000003561"/>
    </source>
</evidence>
<dbReference type="GO" id="GO:0016757">
    <property type="term" value="F:glycosyltransferase activity"/>
    <property type="evidence" value="ECO:0007669"/>
    <property type="project" value="UniProtKB-KW"/>
</dbReference>
<proteinExistence type="predicted"/>
<dbReference type="Gene3D" id="3.40.50.2000">
    <property type="entry name" value="Glycogen Phosphorylase B"/>
    <property type="match status" value="2"/>
</dbReference>
<dbReference type="SUPFAM" id="SSF53756">
    <property type="entry name" value="UDP-Glycosyltransferase/glycogen phosphorylase"/>
    <property type="match status" value="1"/>
</dbReference>
<protein>
    <submittedName>
        <fullName evidence="2">Glycosyltransferase, group 1 family protein</fullName>
        <ecNumber evidence="2">2.4.-.-</ecNumber>
    </submittedName>
</protein>
<dbReference type="AlphaFoldDB" id="C0FY23"/>
<dbReference type="EMBL" id="ACFY01000153">
    <property type="protein sequence ID" value="EEG92509.1"/>
    <property type="molecule type" value="Genomic_DNA"/>
</dbReference>
<dbReference type="CDD" id="cd03801">
    <property type="entry name" value="GT4_PimA-like"/>
    <property type="match status" value="1"/>
</dbReference>
<feature type="domain" description="Glycosyl transferase family 1" evidence="1">
    <location>
        <begin position="9"/>
        <end position="169"/>
    </location>
</feature>
<accession>C0FY23</accession>
<dbReference type="PANTHER" id="PTHR12526:SF630">
    <property type="entry name" value="GLYCOSYLTRANSFERASE"/>
    <property type="match status" value="1"/>
</dbReference>